<feature type="signal peptide" evidence="1">
    <location>
        <begin position="1"/>
        <end position="24"/>
    </location>
</feature>
<dbReference type="InterPro" id="IPR053728">
    <property type="entry name" value="Alginate_Permeability_Chnl"/>
</dbReference>
<evidence type="ECO:0000256" key="1">
    <source>
        <dbReference type="SAM" id="SignalP"/>
    </source>
</evidence>
<keyword evidence="4" id="KW-1185">Reference proteome</keyword>
<proteinExistence type="predicted"/>
<sequence>MSVKRLCKAGVSAGILGCMALPSAAQDRDPMLFYDADGVKLRGHLQFGLNAVSESNLFWDLAATTAPGSGFDADTDWLEGYVKPGLSFEYTLDAGAVLYGKLSAVSSYTWGTDAFDTGNTGANTLEEAYLAIRGDLGGGVSYDLSLGPRELSLGTGMLIANGATSGFERGALKFGPRKAWERALIARLTYSNLTGTAFFLDPNELPSTDGGNELAGIDLRFDDPLGGYLGATYVNVLNSNSPYPQAAPGGVGAPSVTPGAREGTNTISLYGKTNPFEGNLRNWVFTGDLAYQWNDDIDLSAWAGRVTAAYTFTQAKWTPTLTLGYQSFSGDDPGTTGLERFDPLYYQGSPSAWATGSKSASTFINSNVNALTLALRVQPTPRDTITLRYAHIRANELNSPIQFGQATRVDINGNVVSGVTDAHLADDLFLEYSRIINRNTFLTAGVSVSVPGTGIDNVVGGSAPIWTGGFINVVFNF</sequence>
<evidence type="ECO:0000313" key="4">
    <source>
        <dbReference type="Proteomes" id="UP000199340"/>
    </source>
</evidence>
<dbReference type="Proteomes" id="UP000199340">
    <property type="component" value="Unassembled WGS sequence"/>
</dbReference>
<dbReference type="AlphaFoldDB" id="A0A1G8JAP1"/>
<evidence type="ECO:0000259" key="2">
    <source>
        <dbReference type="Pfam" id="PF13372"/>
    </source>
</evidence>
<dbReference type="Pfam" id="PF13372">
    <property type="entry name" value="Alginate_exp"/>
    <property type="match status" value="1"/>
</dbReference>
<keyword evidence="1" id="KW-0732">Signal</keyword>
<dbReference type="EMBL" id="FNEB01000002">
    <property type="protein sequence ID" value="SDI28344.1"/>
    <property type="molecule type" value="Genomic_DNA"/>
</dbReference>
<evidence type="ECO:0000313" key="3">
    <source>
        <dbReference type="EMBL" id="SDI28344.1"/>
    </source>
</evidence>
<feature type="domain" description="Alginate export" evidence="2">
    <location>
        <begin position="279"/>
        <end position="452"/>
    </location>
</feature>
<accession>A0A1G8JAP1</accession>
<protein>
    <submittedName>
        <fullName evidence="3">Alginate export</fullName>
    </submittedName>
</protein>
<dbReference type="InterPro" id="IPR025388">
    <property type="entry name" value="Alginate_export_dom"/>
</dbReference>
<dbReference type="Gene3D" id="2.40.160.100">
    <property type="match status" value="1"/>
</dbReference>
<feature type="chain" id="PRO_5011643874" evidence="1">
    <location>
        <begin position="25"/>
        <end position="477"/>
    </location>
</feature>
<reference evidence="3 4" key="1">
    <citation type="submission" date="2016-10" db="EMBL/GenBank/DDBJ databases">
        <authorList>
            <person name="de Groot N.N."/>
        </authorList>
    </citation>
    <scope>NUCLEOTIDE SEQUENCE [LARGE SCALE GENOMIC DNA]</scope>
    <source>
        <strain evidence="3 4">DSM 28010</strain>
    </source>
</reference>
<gene>
    <name evidence="3" type="ORF">SAMN05421850_10277</name>
</gene>
<organism evidence="3 4">
    <name type="scientific">Lutimaribacter saemankumensis</name>
    <dbReference type="NCBI Taxonomy" id="490829"/>
    <lineage>
        <taxon>Bacteria</taxon>
        <taxon>Pseudomonadati</taxon>
        <taxon>Pseudomonadota</taxon>
        <taxon>Alphaproteobacteria</taxon>
        <taxon>Rhodobacterales</taxon>
        <taxon>Roseobacteraceae</taxon>
        <taxon>Lutimaribacter</taxon>
    </lineage>
</organism>
<dbReference type="STRING" id="490829.SAMN05421850_10277"/>
<name>A0A1G8JAP1_9RHOB</name>